<keyword evidence="3" id="KW-1185">Reference proteome</keyword>
<protein>
    <submittedName>
        <fullName evidence="2">Uncharacterized protein</fullName>
    </submittedName>
</protein>
<accession>A0A151GG41</accession>
<evidence type="ECO:0000256" key="1">
    <source>
        <dbReference type="SAM" id="Phobius"/>
    </source>
</evidence>
<evidence type="ECO:0000313" key="3">
    <source>
        <dbReference type="Proteomes" id="UP000076580"/>
    </source>
</evidence>
<keyword evidence="1" id="KW-0472">Membrane</keyword>
<keyword evidence="1" id="KW-1133">Transmembrane helix</keyword>
<feature type="transmembrane region" description="Helical" evidence="1">
    <location>
        <begin position="94"/>
        <end position="119"/>
    </location>
</feature>
<gene>
    <name evidence="2" type="ORF">DCS_08025</name>
</gene>
<name>A0A151GG41_DRECN</name>
<feature type="transmembrane region" description="Helical" evidence="1">
    <location>
        <begin position="154"/>
        <end position="171"/>
    </location>
</feature>
<proteinExistence type="predicted"/>
<dbReference type="AlphaFoldDB" id="A0A151GG41"/>
<comment type="caution">
    <text evidence="2">The sequence shown here is derived from an EMBL/GenBank/DDBJ whole genome shotgun (WGS) entry which is preliminary data.</text>
</comment>
<dbReference type="GeneID" id="63720668"/>
<evidence type="ECO:0000313" key="2">
    <source>
        <dbReference type="EMBL" id="KYK56059.1"/>
    </source>
</evidence>
<keyword evidence="1" id="KW-0812">Transmembrane</keyword>
<dbReference type="RefSeq" id="XP_040655411.1">
    <property type="nucleotide sequence ID" value="XM_040805307.1"/>
</dbReference>
<dbReference type="STRING" id="98403.A0A151GG41"/>
<sequence length="173" mass="18433">MSSGMLFRPTAWRTATRLVAVGVGVGVGQGTCFGAGITSPIRLDAYQSPRRPHSWHQQIDAKPSQQRIKQVSSGSLAGTVSVNRAHASSTHRPGLVAAVVATLFSRTLLVVGGMFVVIASQLASRRGLESLRLLGLNPMQWPGVPSLATIGAEYPWFASSFVFTFILAAFVQL</sequence>
<reference evidence="2 3" key="1">
    <citation type="journal article" date="2016" name="Sci. Rep.">
        <title>Insights into Adaptations to a Near-Obligate Nematode Endoparasitic Lifestyle from the Finished Genome of Drechmeria coniospora.</title>
        <authorList>
            <person name="Zhang L."/>
            <person name="Zhou Z."/>
            <person name="Guo Q."/>
            <person name="Fokkens L."/>
            <person name="Miskei M."/>
            <person name="Pocsi I."/>
            <person name="Zhang W."/>
            <person name="Chen M."/>
            <person name="Wang L."/>
            <person name="Sun Y."/>
            <person name="Donzelli B.G."/>
            <person name="Gibson D.M."/>
            <person name="Nelson D.R."/>
            <person name="Luo J.G."/>
            <person name="Rep M."/>
            <person name="Liu H."/>
            <person name="Yang S."/>
            <person name="Wang J."/>
            <person name="Krasnoff S.B."/>
            <person name="Xu Y."/>
            <person name="Molnar I."/>
            <person name="Lin M."/>
        </authorList>
    </citation>
    <scope>NUCLEOTIDE SEQUENCE [LARGE SCALE GENOMIC DNA]</scope>
    <source>
        <strain evidence="2 3">ARSEF 6962</strain>
    </source>
</reference>
<dbReference type="Proteomes" id="UP000076580">
    <property type="component" value="Chromosome 03"/>
</dbReference>
<dbReference type="InParanoid" id="A0A151GG41"/>
<organism evidence="2 3">
    <name type="scientific">Drechmeria coniospora</name>
    <name type="common">Nematophagous fungus</name>
    <name type="synonym">Meria coniospora</name>
    <dbReference type="NCBI Taxonomy" id="98403"/>
    <lineage>
        <taxon>Eukaryota</taxon>
        <taxon>Fungi</taxon>
        <taxon>Dikarya</taxon>
        <taxon>Ascomycota</taxon>
        <taxon>Pezizomycotina</taxon>
        <taxon>Sordariomycetes</taxon>
        <taxon>Hypocreomycetidae</taxon>
        <taxon>Hypocreales</taxon>
        <taxon>Ophiocordycipitaceae</taxon>
        <taxon>Drechmeria</taxon>
    </lineage>
</organism>
<dbReference type="EMBL" id="LAYC01000003">
    <property type="protein sequence ID" value="KYK56059.1"/>
    <property type="molecule type" value="Genomic_DNA"/>
</dbReference>